<dbReference type="PROSITE" id="PS00211">
    <property type="entry name" value="ABC_TRANSPORTER_1"/>
    <property type="match status" value="2"/>
</dbReference>
<organism evidence="5 6">
    <name type="scientific">Flaviflexus ciconiae</name>
    <dbReference type="NCBI Taxonomy" id="2496867"/>
    <lineage>
        <taxon>Bacteria</taxon>
        <taxon>Bacillati</taxon>
        <taxon>Actinomycetota</taxon>
        <taxon>Actinomycetes</taxon>
        <taxon>Actinomycetales</taxon>
        <taxon>Actinomycetaceae</taxon>
        <taxon>Flaviflexus</taxon>
    </lineage>
</organism>
<evidence type="ECO:0000256" key="1">
    <source>
        <dbReference type="ARBA" id="ARBA00022741"/>
    </source>
</evidence>
<accession>A0A3Q9G5M0</accession>
<dbReference type="Pfam" id="PF00005">
    <property type="entry name" value="ABC_tran"/>
    <property type="match status" value="2"/>
</dbReference>
<dbReference type="AlphaFoldDB" id="A0A3Q9G5M0"/>
<dbReference type="InterPro" id="IPR027417">
    <property type="entry name" value="P-loop_NTPase"/>
</dbReference>
<evidence type="ECO:0000256" key="3">
    <source>
        <dbReference type="SAM" id="Coils"/>
    </source>
</evidence>
<keyword evidence="2 5" id="KW-0067">ATP-binding</keyword>
<dbReference type="OrthoDB" id="3239744at2"/>
<feature type="domain" description="ABC transporter" evidence="4">
    <location>
        <begin position="5"/>
        <end position="222"/>
    </location>
</feature>
<protein>
    <submittedName>
        <fullName evidence="5">ABC-F family ATP-binding cassette domain-containing protein</fullName>
    </submittedName>
</protein>
<evidence type="ECO:0000259" key="4">
    <source>
        <dbReference type="PROSITE" id="PS50893"/>
    </source>
</evidence>
<reference evidence="5 6" key="1">
    <citation type="submission" date="2018-12" db="EMBL/GenBank/DDBJ databases">
        <title>Complete genome sequence of Flaviflexus sp. H23T48.</title>
        <authorList>
            <person name="Bae J.-W."/>
            <person name="Lee J.-Y."/>
        </authorList>
    </citation>
    <scope>NUCLEOTIDE SEQUENCE [LARGE SCALE GENOMIC DNA]</scope>
    <source>
        <strain evidence="5 6">H23T48</strain>
    </source>
</reference>
<dbReference type="InterPro" id="IPR051309">
    <property type="entry name" value="ABCF_ATPase"/>
</dbReference>
<gene>
    <name evidence="5" type="ORF">EJ997_12165</name>
</gene>
<dbReference type="SUPFAM" id="SSF52540">
    <property type="entry name" value="P-loop containing nucleoside triphosphate hydrolases"/>
    <property type="match status" value="2"/>
</dbReference>
<evidence type="ECO:0000313" key="5">
    <source>
        <dbReference type="EMBL" id="AZQ77980.1"/>
    </source>
</evidence>
<dbReference type="PANTHER" id="PTHR42855:SF1">
    <property type="entry name" value="ABC TRANSPORTER DOMAIN-CONTAINING PROTEIN"/>
    <property type="match status" value="1"/>
</dbReference>
<dbReference type="Gene3D" id="3.40.50.300">
    <property type="entry name" value="P-loop containing nucleotide triphosphate hydrolases"/>
    <property type="match status" value="2"/>
</dbReference>
<dbReference type="Proteomes" id="UP000280344">
    <property type="component" value="Chromosome"/>
</dbReference>
<keyword evidence="1" id="KW-0547">Nucleotide-binding</keyword>
<feature type="domain" description="ABC transporter" evidence="4">
    <location>
        <begin position="298"/>
        <end position="517"/>
    </location>
</feature>
<dbReference type="InterPro" id="IPR017871">
    <property type="entry name" value="ABC_transporter-like_CS"/>
</dbReference>
<dbReference type="InterPro" id="IPR003593">
    <property type="entry name" value="AAA+_ATPase"/>
</dbReference>
<dbReference type="GO" id="GO:0016887">
    <property type="term" value="F:ATP hydrolysis activity"/>
    <property type="evidence" value="ECO:0007669"/>
    <property type="project" value="InterPro"/>
</dbReference>
<keyword evidence="3" id="KW-0175">Coiled coil</keyword>
<dbReference type="InterPro" id="IPR003439">
    <property type="entry name" value="ABC_transporter-like_ATP-bd"/>
</dbReference>
<dbReference type="EMBL" id="CP034593">
    <property type="protein sequence ID" value="AZQ77980.1"/>
    <property type="molecule type" value="Genomic_DNA"/>
</dbReference>
<name>A0A3Q9G5M0_9ACTO</name>
<dbReference type="PROSITE" id="PS50893">
    <property type="entry name" value="ABC_TRANSPORTER_2"/>
    <property type="match status" value="2"/>
</dbReference>
<evidence type="ECO:0000313" key="6">
    <source>
        <dbReference type="Proteomes" id="UP000280344"/>
    </source>
</evidence>
<dbReference type="RefSeq" id="WP_126704782.1">
    <property type="nucleotide sequence ID" value="NZ_CP034593.1"/>
</dbReference>
<evidence type="ECO:0000256" key="2">
    <source>
        <dbReference type="ARBA" id="ARBA00022840"/>
    </source>
</evidence>
<sequence length="600" mass="65800">MAHLLSLEDVGVTLGSRPILGGITLGLDDGARVGVVGPNGGGKSTLLRLITGDLEPQGGRVTHSGGLRIAILSQRDDLEGQSVREAIHGTASEHEWASERAIRELHAGLIPDVDLDRSVDELSGGQRRRVSLAAVLTADADLIILDEPTNHLDVDGVEYLHRYLNDRFGRGKGALVTVTHDRWFLDAVCDRMWEVVPGHDGAGGRNPQPGHVEQYEGGYAAYILARAERERMRNQAEAKRANLLRKELAWLRRGAPARTSKPKFRIDAANDLIADEPPPRDSIHLEKMATARLGKDVIDLEDVSFAYGDKPILDTTTLRLAPGERLGIVGANGSGKSTLLGLLAGRLEPTEGRVKRGKTVEMAELSQHTTELDQVADKRVVESVSMIATSIEVAGKDMSAGQLVERLGFTRERAWTEVSRLSGGERRRLQLIRLLMGSPNVLLMDEPTNDLDTDTLSAIEDLLDGWPGTLIVVSHDRYLLERITDRQVAILEGRVRDLPGGVDEYLALRAAQTVVDEAAVSADTPVVSDAAIARTAKKTMARVERQLTKERANLTKVQEDMVQASLDFEKLGKLTEDARRIQDRIDQLEEEWLWAAEQAE</sequence>
<keyword evidence="6" id="KW-1185">Reference proteome</keyword>
<dbReference type="CDD" id="cd03221">
    <property type="entry name" value="ABCF_EF-3"/>
    <property type="match status" value="2"/>
</dbReference>
<dbReference type="SMART" id="SM00382">
    <property type="entry name" value="AAA"/>
    <property type="match status" value="2"/>
</dbReference>
<dbReference type="KEGG" id="flh:EJ997_12165"/>
<proteinExistence type="predicted"/>
<dbReference type="PANTHER" id="PTHR42855">
    <property type="entry name" value="ABC TRANSPORTER ATP-BINDING SUBUNIT"/>
    <property type="match status" value="1"/>
</dbReference>
<dbReference type="GO" id="GO:0005524">
    <property type="term" value="F:ATP binding"/>
    <property type="evidence" value="ECO:0007669"/>
    <property type="project" value="UniProtKB-KW"/>
</dbReference>
<feature type="coiled-coil region" evidence="3">
    <location>
        <begin position="533"/>
        <end position="591"/>
    </location>
</feature>